<dbReference type="WBParaSite" id="MBELARI_LOCUS3945">
    <property type="protein sequence ID" value="MBELARI_LOCUS3945"/>
    <property type="gene ID" value="MBELARI_LOCUS3945"/>
</dbReference>
<feature type="region of interest" description="Disordered" evidence="15">
    <location>
        <begin position="898"/>
        <end position="931"/>
    </location>
</feature>
<feature type="compositionally biased region" description="Basic and acidic residues" evidence="15">
    <location>
        <begin position="645"/>
        <end position="654"/>
    </location>
</feature>
<evidence type="ECO:0000256" key="14">
    <source>
        <dbReference type="PIRSR" id="PIRSR038165-51"/>
    </source>
</evidence>
<dbReference type="InterPro" id="IPR051681">
    <property type="entry name" value="Ser/Thr_Kinases-Pseudokinases"/>
</dbReference>
<keyword evidence="6 12" id="KW-0808">Transferase</keyword>
<evidence type="ECO:0000256" key="13">
    <source>
        <dbReference type="PIRSR" id="PIRSR038165-50"/>
    </source>
</evidence>
<feature type="binding site" evidence="14">
    <location>
        <position position="128"/>
    </location>
    <ligand>
        <name>ATP</name>
        <dbReference type="ChEBI" id="CHEBI:30616"/>
    </ligand>
</feature>
<dbReference type="Pfam" id="PF07714">
    <property type="entry name" value="PK_Tyr_Ser-Thr"/>
    <property type="match status" value="1"/>
</dbReference>
<dbReference type="PIRSF" id="PIRSF038165">
    <property type="entry name" value="MAPKKK12_MAPKKK13"/>
    <property type="match status" value="1"/>
</dbReference>
<keyword evidence="7 12" id="KW-0547">Nucleotide-binding</keyword>
<evidence type="ECO:0000256" key="7">
    <source>
        <dbReference type="ARBA" id="ARBA00022741"/>
    </source>
</evidence>
<feature type="region of interest" description="Disordered" evidence="15">
    <location>
        <begin position="784"/>
        <end position="848"/>
    </location>
</feature>
<dbReference type="GO" id="GO:0005737">
    <property type="term" value="C:cytoplasm"/>
    <property type="evidence" value="ECO:0007669"/>
    <property type="project" value="UniProtKB-SubCell"/>
</dbReference>
<dbReference type="EC" id="2.7.11.25" evidence="3 12"/>
<dbReference type="AlphaFoldDB" id="A0AAF3FDH9"/>
<keyword evidence="5 12" id="KW-0723">Serine/threonine-protein kinase</keyword>
<evidence type="ECO:0000256" key="4">
    <source>
        <dbReference type="ARBA" id="ARBA00022490"/>
    </source>
</evidence>
<evidence type="ECO:0000256" key="1">
    <source>
        <dbReference type="ARBA" id="ARBA00004496"/>
    </source>
</evidence>
<keyword evidence="17" id="KW-1185">Reference proteome</keyword>
<evidence type="ECO:0000256" key="2">
    <source>
        <dbReference type="ARBA" id="ARBA00006529"/>
    </source>
</evidence>
<evidence type="ECO:0000313" key="17">
    <source>
        <dbReference type="Proteomes" id="UP000887575"/>
    </source>
</evidence>
<evidence type="ECO:0000256" key="8">
    <source>
        <dbReference type="ARBA" id="ARBA00022777"/>
    </source>
</evidence>
<feature type="compositionally biased region" description="Basic and acidic residues" evidence="15">
    <location>
        <begin position="827"/>
        <end position="848"/>
    </location>
</feature>
<name>A0AAF3FDH9_9BILA</name>
<dbReference type="Gene3D" id="3.30.200.20">
    <property type="entry name" value="Phosphorylase Kinase, domain 1"/>
    <property type="match status" value="1"/>
</dbReference>
<protein>
    <recommendedName>
        <fullName evidence="3 12">Mitogen-activated protein kinase kinase kinase</fullName>
        <ecNumber evidence="3 12">2.7.11.25</ecNumber>
    </recommendedName>
</protein>
<feature type="region of interest" description="Disordered" evidence="15">
    <location>
        <begin position="496"/>
        <end position="597"/>
    </location>
</feature>
<evidence type="ECO:0000256" key="3">
    <source>
        <dbReference type="ARBA" id="ARBA00012406"/>
    </source>
</evidence>
<evidence type="ECO:0000256" key="15">
    <source>
        <dbReference type="SAM" id="MobiDB-lite"/>
    </source>
</evidence>
<reference evidence="18" key="1">
    <citation type="submission" date="2024-02" db="UniProtKB">
        <authorList>
            <consortium name="WormBaseParasite"/>
        </authorList>
    </citation>
    <scope>IDENTIFICATION</scope>
</reference>
<keyword evidence="4" id="KW-0963">Cytoplasm</keyword>
<accession>A0AAF3FDH9</accession>
<feature type="compositionally biased region" description="Basic and acidic residues" evidence="15">
    <location>
        <begin position="662"/>
        <end position="680"/>
    </location>
</feature>
<evidence type="ECO:0000256" key="12">
    <source>
        <dbReference type="PIRNR" id="PIRNR038165"/>
    </source>
</evidence>
<feature type="binding site" evidence="14">
    <location>
        <begin position="107"/>
        <end position="115"/>
    </location>
    <ligand>
        <name>ATP</name>
        <dbReference type="ChEBI" id="CHEBI:30616"/>
    </ligand>
</feature>
<feature type="compositionally biased region" description="Low complexity" evidence="15">
    <location>
        <begin position="530"/>
        <end position="545"/>
    </location>
</feature>
<proteinExistence type="inferred from homology"/>
<evidence type="ECO:0000256" key="6">
    <source>
        <dbReference type="ARBA" id="ARBA00022679"/>
    </source>
</evidence>
<evidence type="ECO:0000256" key="11">
    <source>
        <dbReference type="ARBA" id="ARBA00048329"/>
    </source>
</evidence>
<feature type="active site" description="Proton acceptor" evidence="13">
    <location>
        <position position="212"/>
    </location>
</feature>
<dbReference type="InterPro" id="IPR000719">
    <property type="entry name" value="Prot_kinase_dom"/>
</dbReference>
<dbReference type="Proteomes" id="UP000887575">
    <property type="component" value="Unassembled WGS sequence"/>
</dbReference>
<evidence type="ECO:0000256" key="10">
    <source>
        <dbReference type="ARBA" id="ARBA00047559"/>
    </source>
</evidence>
<dbReference type="PROSITE" id="PS50011">
    <property type="entry name" value="PROTEIN_KINASE_DOM"/>
    <property type="match status" value="1"/>
</dbReference>
<comment type="catalytic activity">
    <reaction evidence="10">
        <text>L-threonyl-[protein] + ATP = O-phospho-L-threonyl-[protein] + ADP + H(+)</text>
        <dbReference type="Rhea" id="RHEA:46608"/>
        <dbReference type="Rhea" id="RHEA-COMP:11060"/>
        <dbReference type="Rhea" id="RHEA-COMP:11605"/>
        <dbReference type="ChEBI" id="CHEBI:15378"/>
        <dbReference type="ChEBI" id="CHEBI:30013"/>
        <dbReference type="ChEBI" id="CHEBI:30616"/>
        <dbReference type="ChEBI" id="CHEBI:61977"/>
        <dbReference type="ChEBI" id="CHEBI:456216"/>
        <dbReference type="EC" id="2.7.11.25"/>
    </reaction>
</comment>
<evidence type="ECO:0000313" key="18">
    <source>
        <dbReference type="WBParaSite" id="MBELARI_LOCUS3945"/>
    </source>
</evidence>
<dbReference type="PANTHER" id="PTHR44329:SF304">
    <property type="entry name" value="MITOGEN-ACTIVATED PROTEIN KINASE KINASE KINASE 13-LIKE ISOFORM X1"/>
    <property type="match status" value="1"/>
</dbReference>
<feature type="region of interest" description="Disordered" evidence="15">
    <location>
        <begin position="632"/>
        <end position="701"/>
    </location>
</feature>
<feature type="compositionally biased region" description="Acidic residues" evidence="15">
    <location>
        <begin position="802"/>
        <end position="813"/>
    </location>
</feature>
<feature type="compositionally biased region" description="Polar residues" evidence="15">
    <location>
        <begin position="784"/>
        <end position="796"/>
    </location>
</feature>
<evidence type="ECO:0000256" key="5">
    <source>
        <dbReference type="ARBA" id="ARBA00022527"/>
    </source>
</evidence>
<feature type="compositionally biased region" description="Acidic residues" evidence="15">
    <location>
        <begin position="918"/>
        <end position="931"/>
    </location>
</feature>
<dbReference type="InterPro" id="IPR017419">
    <property type="entry name" value="MAP3K12_MAP3K13"/>
</dbReference>
<dbReference type="GO" id="GO:0005524">
    <property type="term" value="F:ATP binding"/>
    <property type="evidence" value="ECO:0007669"/>
    <property type="project" value="UniProtKB-KW"/>
</dbReference>
<feature type="compositionally biased region" description="Polar residues" evidence="15">
    <location>
        <begin position="553"/>
        <end position="562"/>
    </location>
</feature>
<dbReference type="PRINTS" id="PR00109">
    <property type="entry name" value="TYRKINASE"/>
</dbReference>
<sequence length="931" mass="103663">MIEMTSTISTTLDTTPTDSVVSQGVVHLGAPGLSQSAPASPRLSPIIPKKEPIDYVKGSAGMFNNILTSCFGSFFPIFGAKKGDSIASYSGDDWEIPFESITNLEWLGAGSQGAVFSGRLNAETVAVKKVKELKDTETKHLRYLDHRNIIKFMGICTQAPCFCIVMEFCSNGQLNELLKSTELTPSKRWVDMAQQVASGMEYLHRNKIVHRDLKSPNILAAGDGTMKISDFGTSQKWNKMNSALMSFCGTVSWMAPEMIKKDPCSEKVDVWSFGVVLWEMITCEQPYQGIDSMAVLWGVGSNKLSLPLPERIPDGLRMLVQQCWSQKARNRPSFQGILQHLYILANELAYWGEEEWLTRYSMWREEAKAIKYPETLQGHPGNLREHEEQEQVRKRKEELKHAQDIRVMYETKFRRCNKMYQKLTTLLEELEVRENEVTERERHVALKEGRHYRGGSFSGRGAVVVRAGPKTHKGEATANVFTTAVPHPSYYGAGMYGEEMSSSDDEVPSPDLNRGSPYRCSQASSWSGHPSFSRQSSVRSSQGPRPVRPSPNRPQNFSNSPNLIREAAIRQSASSHCGDFSRNSPARHSGLSEDSGIQMWPSRVNSCGLLSETGAGQPACFSQMIYRHGEGRWSDGSARRRMKKSRDNFRRDSPARVPQVRANRDKDKRASCPAAAERDPSVASQRSDTVHDNCDRSASVAPSSSYEEALAAFGSSPTMPTVHHSTSTLAPPTQTATLTINNQIAYTAVNGYTNPLYSSPVSTYENPLAENPNLLRVDQNIDLASSMDSNNPMPTQRRNSDASDESSSSEEEQQDNRNGNLFESSLDSDRAGKTFQRERTTSDEERSAIERRRHALMLLESSASMASSLERSLEMGAIHSDGLSDKETALRRVQRTIKTHRRTHSGGQPIQMTVVDETSTESEENEEAVQC</sequence>
<evidence type="ECO:0000259" key="16">
    <source>
        <dbReference type="PROSITE" id="PS50011"/>
    </source>
</evidence>
<evidence type="ECO:0000256" key="9">
    <source>
        <dbReference type="ARBA" id="ARBA00022840"/>
    </source>
</evidence>
<comment type="similarity">
    <text evidence="2 12">Belongs to the protein kinase superfamily. STE Ser/Thr protein kinase family. MAP kinase kinase kinase subfamily.</text>
</comment>
<comment type="subcellular location">
    <subcellularLocation>
        <location evidence="1">Cytoplasm</location>
    </subcellularLocation>
</comment>
<comment type="catalytic activity">
    <reaction evidence="11">
        <text>L-seryl-[protein] + ATP = O-phospho-L-seryl-[protein] + ADP + H(+)</text>
        <dbReference type="Rhea" id="RHEA:17989"/>
        <dbReference type="Rhea" id="RHEA-COMP:9863"/>
        <dbReference type="Rhea" id="RHEA-COMP:11604"/>
        <dbReference type="ChEBI" id="CHEBI:15378"/>
        <dbReference type="ChEBI" id="CHEBI:29999"/>
        <dbReference type="ChEBI" id="CHEBI:30616"/>
        <dbReference type="ChEBI" id="CHEBI:83421"/>
        <dbReference type="ChEBI" id="CHEBI:456216"/>
        <dbReference type="EC" id="2.7.11.25"/>
    </reaction>
</comment>
<dbReference type="SUPFAM" id="SSF56112">
    <property type="entry name" value="Protein kinase-like (PK-like)"/>
    <property type="match status" value="1"/>
</dbReference>
<dbReference type="InterPro" id="IPR011009">
    <property type="entry name" value="Kinase-like_dom_sf"/>
</dbReference>
<keyword evidence="9 12" id="KW-0067">ATP-binding</keyword>
<dbReference type="Gene3D" id="1.10.510.10">
    <property type="entry name" value="Transferase(Phosphotransferase) domain 1"/>
    <property type="match status" value="1"/>
</dbReference>
<dbReference type="PANTHER" id="PTHR44329">
    <property type="entry name" value="SERINE/THREONINE-PROTEIN KINASE TNNI3K-RELATED"/>
    <property type="match status" value="1"/>
</dbReference>
<keyword evidence="8 12" id="KW-0418">Kinase</keyword>
<dbReference type="SMART" id="SM00220">
    <property type="entry name" value="S_TKc"/>
    <property type="match status" value="1"/>
</dbReference>
<dbReference type="InterPro" id="IPR001245">
    <property type="entry name" value="Ser-Thr/Tyr_kinase_cat_dom"/>
</dbReference>
<dbReference type="GO" id="GO:0004709">
    <property type="term" value="F:MAP kinase kinase kinase activity"/>
    <property type="evidence" value="ECO:0007669"/>
    <property type="project" value="UniProtKB-EC"/>
</dbReference>
<feature type="compositionally biased region" description="Polar residues" evidence="15">
    <location>
        <begin position="571"/>
        <end position="586"/>
    </location>
</feature>
<organism evidence="17 18">
    <name type="scientific">Mesorhabditis belari</name>
    <dbReference type="NCBI Taxonomy" id="2138241"/>
    <lineage>
        <taxon>Eukaryota</taxon>
        <taxon>Metazoa</taxon>
        <taxon>Ecdysozoa</taxon>
        <taxon>Nematoda</taxon>
        <taxon>Chromadorea</taxon>
        <taxon>Rhabditida</taxon>
        <taxon>Rhabditina</taxon>
        <taxon>Rhabditomorpha</taxon>
        <taxon>Rhabditoidea</taxon>
        <taxon>Rhabditidae</taxon>
        <taxon>Mesorhabditinae</taxon>
        <taxon>Mesorhabditis</taxon>
    </lineage>
</organism>
<feature type="domain" description="Protein kinase" evidence="16">
    <location>
        <begin position="101"/>
        <end position="343"/>
    </location>
</feature>
<feature type="compositionally biased region" description="Polar residues" evidence="15">
    <location>
        <begin position="519"/>
        <end position="528"/>
    </location>
</feature>